<keyword evidence="3" id="KW-1185">Reference proteome</keyword>
<evidence type="ECO:0000313" key="2">
    <source>
        <dbReference type="EMBL" id="WSB74321.1"/>
    </source>
</evidence>
<dbReference type="EMBL" id="CP109106">
    <property type="protein sequence ID" value="WSB74321.1"/>
    <property type="molecule type" value="Genomic_DNA"/>
</dbReference>
<dbReference type="Proteomes" id="UP001344251">
    <property type="component" value="Chromosome"/>
</dbReference>
<protein>
    <submittedName>
        <fullName evidence="2">Uncharacterized protein</fullName>
    </submittedName>
</protein>
<evidence type="ECO:0000313" key="3">
    <source>
        <dbReference type="Proteomes" id="UP001344251"/>
    </source>
</evidence>
<feature type="region of interest" description="Disordered" evidence="1">
    <location>
        <begin position="43"/>
        <end position="81"/>
    </location>
</feature>
<reference evidence="2 3" key="1">
    <citation type="submission" date="2022-10" db="EMBL/GenBank/DDBJ databases">
        <title>The complete genomes of actinobacterial strains from the NBC collection.</title>
        <authorList>
            <person name="Joergensen T.S."/>
            <person name="Alvarez Arevalo M."/>
            <person name="Sterndorff E.B."/>
            <person name="Faurdal D."/>
            <person name="Vuksanovic O."/>
            <person name="Mourched A.-S."/>
            <person name="Charusanti P."/>
            <person name="Shaw S."/>
            <person name="Blin K."/>
            <person name="Weber T."/>
        </authorList>
    </citation>
    <scope>NUCLEOTIDE SEQUENCE [LARGE SCALE GENOMIC DNA]</scope>
    <source>
        <strain evidence="2 3">NBC 01774</strain>
    </source>
</reference>
<evidence type="ECO:0000256" key="1">
    <source>
        <dbReference type="SAM" id="MobiDB-lite"/>
    </source>
</evidence>
<gene>
    <name evidence="2" type="ORF">OG863_37775</name>
</gene>
<sequence>MTGTSHLSPYHETHAHVAQPVAAQMGHLLGRRAAAGEAEVGDGLLDAYPGNHGDPRGNGIPGTGHHESPGTGGGTVKLLAR</sequence>
<organism evidence="2 3">
    <name type="scientific">Streptomyces decoyicus</name>
    <dbReference type="NCBI Taxonomy" id="249567"/>
    <lineage>
        <taxon>Bacteria</taxon>
        <taxon>Bacillati</taxon>
        <taxon>Actinomycetota</taxon>
        <taxon>Actinomycetes</taxon>
        <taxon>Kitasatosporales</taxon>
        <taxon>Streptomycetaceae</taxon>
        <taxon>Streptomyces</taxon>
    </lineage>
</organism>
<accession>A0ABZ1FVZ6</accession>
<proteinExistence type="predicted"/>
<dbReference type="RefSeq" id="WP_326622838.1">
    <property type="nucleotide sequence ID" value="NZ_CP109106.1"/>
</dbReference>
<name>A0ABZ1FVZ6_9ACTN</name>